<name>A0A255GKC4_9ACTN</name>
<reference evidence="2 3" key="1">
    <citation type="submission" date="2017-07" db="EMBL/GenBank/DDBJ databases">
        <title>Draft whole genome sequences of clinical Proprionibacteriaceae strains.</title>
        <authorList>
            <person name="Bernier A.-M."/>
            <person name="Bernard K."/>
            <person name="Domingo M.-C."/>
        </authorList>
    </citation>
    <scope>NUCLEOTIDE SEQUENCE [LARGE SCALE GENOMIC DNA]</scope>
    <source>
        <strain evidence="2 3">NML 030167</strain>
    </source>
</reference>
<comment type="caution">
    <text evidence="2">The sequence shown here is derived from an EMBL/GenBank/DDBJ whole genome shotgun (WGS) entry which is preliminary data.</text>
</comment>
<dbReference type="Pfam" id="PF02467">
    <property type="entry name" value="Whib"/>
    <property type="match status" value="1"/>
</dbReference>
<dbReference type="AlphaFoldDB" id="A0A255GKC4"/>
<gene>
    <name evidence="2" type="ORF">CGZ94_04880</name>
</gene>
<dbReference type="OrthoDB" id="3826960at2"/>
<dbReference type="InterPro" id="IPR034768">
    <property type="entry name" value="4FE4S_WBL"/>
</dbReference>
<evidence type="ECO:0000313" key="2">
    <source>
        <dbReference type="EMBL" id="OYO16277.1"/>
    </source>
</evidence>
<evidence type="ECO:0000313" key="3">
    <source>
        <dbReference type="Proteomes" id="UP000215896"/>
    </source>
</evidence>
<evidence type="ECO:0000259" key="1">
    <source>
        <dbReference type="Pfam" id="PF02467"/>
    </source>
</evidence>
<accession>A0A255GKC4</accession>
<dbReference type="Proteomes" id="UP000215896">
    <property type="component" value="Unassembled WGS sequence"/>
</dbReference>
<proteinExistence type="predicted"/>
<protein>
    <recommendedName>
        <fullName evidence="1">4Fe-4S Wbl-type domain-containing protein</fullName>
    </recommendedName>
</protein>
<sequence>MSCACWWITCVALVTGWFRCFSSGSNSRPVGTSRRRPTRCWPWPRSRFWRRTRRNGARDPAGADRLRADAVRWALHRPGPGLAGGTVTLDWMNQAACVPLGPRFTNRPVRAQLAVCESCPVTAACLAWAVRTRATGVVMGGRQIGVHPLVWRGDRR</sequence>
<feature type="domain" description="4Fe-4S Wbl-type" evidence="1">
    <location>
        <begin position="91"/>
        <end position="141"/>
    </location>
</feature>
<dbReference type="EMBL" id="NMVO01000004">
    <property type="protein sequence ID" value="OYO16277.1"/>
    <property type="molecule type" value="Genomic_DNA"/>
</dbReference>
<organism evidence="2 3">
    <name type="scientific">Enemella evansiae</name>
    <dbReference type="NCBI Taxonomy" id="2016499"/>
    <lineage>
        <taxon>Bacteria</taxon>
        <taxon>Bacillati</taxon>
        <taxon>Actinomycetota</taxon>
        <taxon>Actinomycetes</taxon>
        <taxon>Propionibacteriales</taxon>
        <taxon>Propionibacteriaceae</taxon>
        <taxon>Enemella</taxon>
    </lineage>
</organism>
<keyword evidence="3" id="KW-1185">Reference proteome</keyword>